<reference evidence="1" key="1">
    <citation type="journal article" date="2020" name="mSystems">
        <title>Genome- and Community-Level Interaction Insights into Carbon Utilization and Element Cycling Functions of Hydrothermarchaeota in Hydrothermal Sediment.</title>
        <authorList>
            <person name="Zhou Z."/>
            <person name="Liu Y."/>
            <person name="Xu W."/>
            <person name="Pan J."/>
            <person name="Luo Z.H."/>
            <person name="Li M."/>
        </authorList>
    </citation>
    <scope>NUCLEOTIDE SEQUENCE [LARGE SCALE GENOMIC DNA]</scope>
    <source>
        <strain evidence="1">HyVt-493</strain>
    </source>
</reference>
<organism evidence="1">
    <name type="scientific">Leucothrix mucor</name>
    <dbReference type="NCBI Taxonomy" id="45248"/>
    <lineage>
        <taxon>Bacteria</taxon>
        <taxon>Pseudomonadati</taxon>
        <taxon>Pseudomonadota</taxon>
        <taxon>Gammaproteobacteria</taxon>
        <taxon>Thiotrichales</taxon>
        <taxon>Thiotrichaceae</taxon>
        <taxon>Leucothrix</taxon>
    </lineage>
</organism>
<gene>
    <name evidence="1" type="ORF">ENJ51_07305</name>
</gene>
<protein>
    <submittedName>
        <fullName evidence="1">DUF937 domain-containing protein</fullName>
    </submittedName>
</protein>
<name>A0A7V2WV05_LEUMU</name>
<accession>A0A7V2WV05</accession>
<dbReference type="Proteomes" id="UP000885750">
    <property type="component" value="Unassembled WGS sequence"/>
</dbReference>
<proteinExistence type="predicted"/>
<dbReference type="Pfam" id="PF06078">
    <property type="entry name" value="DUF937"/>
    <property type="match status" value="1"/>
</dbReference>
<comment type="caution">
    <text evidence="1">The sequence shown here is derived from an EMBL/GenBank/DDBJ whole genome shotgun (WGS) entry which is preliminary data.</text>
</comment>
<dbReference type="InterPro" id="IPR009282">
    <property type="entry name" value="DUF937"/>
</dbReference>
<dbReference type="EMBL" id="DRMS01000271">
    <property type="protein sequence ID" value="HFC92603.1"/>
    <property type="molecule type" value="Genomic_DNA"/>
</dbReference>
<evidence type="ECO:0000313" key="1">
    <source>
        <dbReference type="EMBL" id="HFC92603.1"/>
    </source>
</evidence>
<sequence>MNISELLLGSQNSEAISEIARKLGISEEQARSGIGALAPSLSRGMQHRAKSEIGVNDILDALGKGNHSKYLDEPSRLGKQETVDEGNSILGHIFGSKEVSRNVAKDAASKTGLGSSLMKKMLPIVASMVMASLSKKVMGGGSKAPSRSQSGGLLTSLLDSDGDGSIIDDVLGMAFKAAFR</sequence>
<dbReference type="AlphaFoldDB" id="A0A7V2WV05"/>